<dbReference type="SUPFAM" id="SSF88697">
    <property type="entry name" value="PUA domain-like"/>
    <property type="match status" value="1"/>
</dbReference>
<sequence length="157" mass="17806">MTRYWIAVASADHVRNGREWGIMQVCHGKSAPLKRLSPGDGVVYYSPKQRFGYPEKCQEFTAIGQVREGRVYQVDMGNGFLPYRRDVAWFDACPTDIYPLLPALHFHDGSRSWGAKFRYGLFEISPGDFETIMHAMLRQFSSPVQMALFSGSGRGMS</sequence>
<accession>A0A1M5BPI1</accession>
<dbReference type="Gene3D" id="3.10.590.10">
    <property type="entry name" value="ph1033 like domains"/>
    <property type="match status" value="1"/>
</dbReference>
<feature type="domain" description="EVE" evidence="2">
    <location>
        <begin position="3"/>
        <end position="134"/>
    </location>
</feature>
<name>A0A1M5BPI1_VIBGA</name>
<evidence type="ECO:0000259" key="2">
    <source>
        <dbReference type="Pfam" id="PF01878"/>
    </source>
</evidence>
<evidence type="ECO:0000313" key="4">
    <source>
        <dbReference type="Proteomes" id="UP000184159"/>
    </source>
</evidence>
<keyword evidence="4" id="KW-1185">Reference proteome</keyword>
<dbReference type="InterPro" id="IPR022996">
    <property type="entry name" value="UPF0310"/>
</dbReference>
<dbReference type="AlphaFoldDB" id="A0A1M5BPI1"/>
<gene>
    <name evidence="3" type="ORF">SAMN02745781_02284</name>
</gene>
<dbReference type="RefSeq" id="WP_072959317.1">
    <property type="nucleotide sequence ID" value="NZ_FQUH01000010.1"/>
</dbReference>
<proteinExistence type="inferred from homology"/>
<comment type="similarity">
    <text evidence="1">Belongs to the UPF0310 family.</text>
</comment>
<protein>
    <recommendedName>
        <fullName evidence="1">UPF0310 protein SAMN02745781_02284</fullName>
    </recommendedName>
</protein>
<evidence type="ECO:0000313" key="3">
    <source>
        <dbReference type="EMBL" id="SHF44399.1"/>
    </source>
</evidence>
<organism evidence="3 4">
    <name type="scientific">Vibrio gazogenes DSM 21264 = NBRC 103151</name>
    <dbReference type="NCBI Taxonomy" id="1123492"/>
    <lineage>
        <taxon>Bacteria</taxon>
        <taxon>Pseudomonadati</taxon>
        <taxon>Pseudomonadota</taxon>
        <taxon>Gammaproteobacteria</taxon>
        <taxon>Vibrionales</taxon>
        <taxon>Vibrionaceae</taxon>
        <taxon>Vibrio</taxon>
    </lineage>
</organism>
<reference evidence="4" key="1">
    <citation type="submission" date="2016-11" db="EMBL/GenBank/DDBJ databases">
        <authorList>
            <person name="Varghese N."/>
            <person name="Submissions S."/>
        </authorList>
    </citation>
    <scope>NUCLEOTIDE SEQUENCE [LARGE SCALE GENOMIC DNA]</scope>
    <source>
        <strain evidence="4">DSM 21264</strain>
    </source>
</reference>
<dbReference type="InterPro" id="IPR015947">
    <property type="entry name" value="PUA-like_sf"/>
</dbReference>
<evidence type="ECO:0000256" key="1">
    <source>
        <dbReference type="HAMAP-Rule" id="MF_00771"/>
    </source>
</evidence>
<dbReference type="Pfam" id="PF01878">
    <property type="entry name" value="EVE"/>
    <property type="match status" value="1"/>
</dbReference>
<dbReference type="Proteomes" id="UP000184159">
    <property type="component" value="Unassembled WGS sequence"/>
</dbReference>
<dbReference type="EMBL" id="FQUH01000010">
    <property type="protein sequence ID" value="SHF44399.1"/>
    <property type="molecule type" value="Genomic_DNA"/>
</dbReference>
<dbReference type="InterPro" id="IPR002740">
    <property type="entry name" value="EVE_domain"/>
</dbReference>
<dbReference type="NCBIfam" id="NF002616">
    <property type="entry name" value="PRK02268.1-2"/>
    <property type="match status" value="1"/>
</dbReference>
<dbReference type="CDD" id="cd21132">
    <property type="entry name" value="EVE-like"/>
    <property type="match status" value="1"/>
</dbReference>
<dbReference type="HAMAP" id="MF_00771">
    <property type="entry name" value="UPF0310"/>
    <property type="match status" value="1"/>
</dbReference>